<dbReference type="InterPro" id="IPR011042">
    <property type="entry name" value="6-blade_b-propeller_TolB-like"/>
</dbReference>
<dbReference type="Pfam" id="PF07676">
    <property type="entry name" value="PD40"/>
    <property type="match status" value="4"/>
</dbReference>
<dbReference type="Proteomes" id="UP000009374">
    <property type="component" value="Unassembled WGS sequence"/>
</dbReference>
<evidence type="ECO:0000256" key="2">
    <source>
        <dbReference type="SAM" id="SignalP"/>
    </source>
</evidence>
<dbReference type="PANTHER" id="PTHR36842:SF1">
    <property type="entry name" value="PROTEIN TOLB"/>
    <property type="match status" value="1"/>
</dbReference>
<reference evidence="3 4" key="1">
    <citation type="journal article" date="2009" name="Appl. Environ. Microbiol.">
        <title>Community genomic and proteomic analyses of chemoautotrophic iron-oxidizing "Leptospirillum rubarum" (Group II) and "Leptospirillum ferrodiazotrophum" (Group III) bacteria in acid mine drainage biofilms.</title>
        <authorList>
            <person name="Goltsman D.S."/>
            <person name="Denef V.J."/>
            <person name="Singer S.W."/>
            <person name="VerBerkmoes N.C."/>
            <person name="Lefsrud M."/>
            <person name="Mueller R.S."/>
            <person name="Dick G.J."/>
            <person name="Sun C.L."/>
            <person name="Wheeler K.E."/>
            <person name="Zemla A."/>
            <person name="Baker B.J."/>
            <person name="Hauser L."/>
            <person name="Land M."/>
            <person name="Shah M.B."/>
            <person name="Thelen M.P."/>
            <person name="Hettich R.L."/>
            <person name="Banfield J.F."/>
        </authorList>
    </citation>
    <scope>NUCLEOTIDE SEQUENCE [LARGE SCALE GENOMIC DNA]</scope>
</reference>
<dbReference type="Gene3D" id="3.40.50.10070">
    <property type="entry name" value="TolB, N-terminal domain"/>
    <property type="match status" value="1"/>
</dbReference>
<keyword evidence="2" id="KW-0732">Signal</keyword>
<dbReference type="SUPFAM" id="SSF69304">
    <property type="entry name" value="Tricorn protease N-terminal domain"/>
    <property type="match status" value="1"/>
</dbReference>
<name>C6HVW9_9BACT</name>
<dbReference type="AlphaFoldDB" id="C6HVW9"/>
<dbReference type="InterPro" id="IPR011659">
    <property type="entry name" value="WD40"/>
</dbReference>
<comment type="similarity">
    <text evidence="1">Belongs to the TolB family.</text>
</comment>
<dbReference type="SUPFAM" id="SSF52964">
    <property type="entry name" value="TolB, N-terminal domain"/>
    <property type="match status" value="1"/>
</dbReference>
<accession>C6HVW9</accession>
<dbReference type="PANTHER" id="PTHR36842">
    <property type="entry name" value="PROTEIN TOLB HOMOLOG"/>
    <property type="match status" value="1"/>
</dbReference>
<feature type="signal peptide" evidence="2">
    <location>
        <begin position="1"/>
        <end position="28"/>
    </location>
</feature>
<gene>
    <name evidence="3" type="ORF">UBAL3_80150019</name>
</gene>
<protein>
    <submittedName>
        <fullName evidence="3">Putative TolB protein</fullName>
    </submittedName>
</protein>
<dbReference type="Gene3D" id="2.120.10.30">
    <property type="entry name" value="TolB, C-terminal domain"/>
    <property type="match status" value="1"/>
</dbReference>
<sequence length="438" mass="48786">MRRYLLSVLMTGMLLGGMLLAPPPAAKAVDLSVITNETRLSFKIVLVGNMDHKEISLLTKRGEALVRRDLLETGYFEILTPPPAVLSQLASEPLDSITAHAVAPMGAEGVVGMQFSLENDGVQLHGVVRDPLNGAILLDKIYRTSGKYALVVHKFVDDILFQFAGIRGVATSRIAFIGRTSHGYDLFTMDFDGENTRRMTFDNVLAFNPAWSHNKHHILYVTYLHGEPQIIDYDLVRGQRHLLFSYPGLNITPTFSPDGKRLAVALSRGRPSQHTQIYLYAFATKHLERLTYSRSNNLSPTFSPSGNALAFVSDRDGHPQIFLMDSDGSNVHRLTFNGSYNVAPAWSPRGDWIAYVCMNDMHRPKICLISPDGTSRVMITQGPGRDDSPSWSPDGRFLVYTRQIRGHSKLAKIWIDGHGREFLGNYSRSVLTPSWSSP</sequence>
<organism evidence="3 4">
    <name type="scientific">Leptospirillum ferrodiazotrophum</name>
    <dbReference type="NCBI Taxonomy" id="412449"/>
    <lineage>
        <taxon>Bacteria</taxon>
        <taxon>Pseudomonadati</taxon>
        <taxon>Nitrospirota</taxon>
        <taxon>Nitrospiria</taxon>
        <taxon>Nitrospirales</taxon>
        <taxon>Nitrospiraceae</taxon>
        <taxon>Leptospirillum</taxon>
    </lineage>
</organism>
<evidence type="ECO:0000313" key="4">
    <source>
        <dbReference type="Proteomes" id="UP000009374"/>
    </source>
</evidence>
<proteinExistence type="inferred from homology"/>
<keyword evidence="4" id="KW-1185">Reference proteome</keyword>
<evidence type="ECO:0000313" key="3">
    <source>
        <dbReference type="EMBL" id="EES53231.1"/>
    </source>
</evidence>
<dbReference type="EMBL" id="GG693867">
    <property type="protein sequence ID" value="EES53231.1"/>
    <property type="molecule type" value="Genomic_DNA"/>
</dbReference>
<evidence type="ECO:0000256" key="1">
    <source>
        <dbReference type="ARBA" id="ARBA00009820"/>
    </source>
</evidence>
<feature type="chain" id="PRO_5002966333" evidence="2">
    <location>
        <begin position="29"/>
        <end position="438"/>
    </location>
</feature>